<reference evidence="2 3" key="1">
    <citation type="journal article" date="2015" name="Genome Announc.">
        <title>Draft Genome Sequences of Marine Isolates of Thalassomonas viridans and Thalassomonas actiniarum.</title>
        <authorList>
            <person name="Olonade I."/>
            <person name="van Zyl L.J."/>
            <person name="Trindade M."/>
        </authorList>
    </citation>
    <scope>NUCLEOTIDE SEQUENCE [LARGE SCALE GENOMIC DNA]</scope>
    <source>
        <strain evidence="2 3">A5K-106</strain>
    </source>
</reference>
<dbReference type="Pfam" id="PF12680">
    <property type="entry name" value="SnoaL_2"/>
    <property type="match status" value="1"/>
</dbReference>
<proteinExistence type="predicted"/>
<keyword evidence="3" id="KW-1185">Reference proteome</keyword>
<dbReference type="EMBL" id="CP059735">
    <property type="protein sequence ID" value="WDE01783.1"/>
    <property type="molecule type" value="Genomic_DNA"/>
</dbReference>
<evidence type="ECO:0000259" key="1">
    <source>
        <dbReference type="Pfam" id="PF12680"/>
    </source>
</evidence>
<dbReference type="InterPro" id="IPR037401">
    <property type="entry name" value="SnoaL-like"/>
</dbReference>
<dbReference type="KEGG" id="tact:SG35_006370"/>
<protein>
    <submittedName>
        <fullName evidence="2">Nuclear transport factor 2 family protein</fullName>
    </submittedName>
</protein>
<reference evidence="2 3" key="2">
    <citation type="journal article" date="2022" name="Mar. Drugs">
        <title>Bioassay-Guided Fractionation Leads to the Detection of Cholic Acid Generated by the Rare Thalassomonas sp.</title>
        <authorList>
            <person name="Pheiffer F."/>
            <person name="Schneider Y.K."/>
            <person name="Hansen E.H."/>
            <person name="Andersen J.H."/>
            <person name="Isaksson J."/>
            <person name="Busche T."/>
            <person name="R C."/>
            <person name="Kalinowski J."/>
            <person name="Zyl L.V."/>
            <person name="Trindade M."/>
        </authorList>
    </citation>
    <scope>NUCLEOTIDE SEQUENCE [LARGE SCALE GENOMIC DNA]</scope>
    <source>
        <strain evidence="2 3">A5K-106</strain>
    </source>
</reference>
<gene>
    <name evidence="2" type="ORF">SG35_006370</name>
</gene>
<dbReference type="InterPro" id="IPR032710">
    <property type="entry name" value="NTF2-like_dom_sf"/>
</dbReference>
<accession>A0AAF0C5Q5</accession>
<feature type="domain" description="SnoaL-like" evidence="1">
    <location>
        <begin position="13"/>
        <end position="110"/>
    </location>
</feature>
<dbReference type="AlphaFoldDB" id="A0AAF0C5Q5"/>
<evidence type="ECO:0000313" key="2">
    <source>
        <dbReference type="EMBL" id="WDE01783.1"/>
    </source>
</evidence>
<name>A0AAF0C5Q5_9GAMM</name>
<sequence length="141" mass="16746">MPVWLDKFITIYQSLCADNLETLAELYHQDIIFQDPVHAIKGIDELSAYFDRLYQNIFYCRFRITQIVQDGNQAAVYWQMEFAHKRLNQGRQIQVEGHTLLMGKEDKVIYHRDYLDLGQMIYEHIPLLGRLILWLKARAGQ</sequence>
<organism evidence="2 3">
    <name type="scientific">Thalassomonas actiniarum</name>
    <dbReference type="NCBI Taxonomy" id="485447"/>
    <lineage>
        <taxon>Bacteria</taxon>
        <taxon>Pseudomonadati</taxon>
        <taxon>Pseudomonadota</taxon>
        <taxon>Gammaproteobacteria</taxon>
        <taxon>Alteromonadales</taxon>
        <taxon>Colwelliaceae</taxon>
        <taxon>Thalassomonas</taxon>
    </lineage>
</organism>
<evidence type="ECO:0000313" key="3">
    <source>
        <dbReference type="Proteomes" id="UP000032568"/>
    </source>
</evidence>
<dbReference type="Proteomes" id="UP000032568">
    <property type="component" value="Chromosome"/>
</dbReference>
<dbReference type="SUPFAM" id="SSF54427">
    <property type="entry name" value="NTF2-like"/>
    <property type="match status" value="1"/>
</dbReference>
<dbReference type="Gene3D" id="3.10.450.50">
    <property type="match status" value="1"/>
</dbReference>